<dbReference type="SUPFAM" id="SSF53448">
    <property type="entry name" value="Nucleotide-diphospho-sugar transferases"/>
    <property type="match status" value="1"/>
</dbReference>
<dbReference type="EC" id="2.4.-.-" evidence="6"/>
<reference evidence="6" key="1">
    <citation type="submission" date="2022-09" db="EMBL/GenBank/DDBJ databases">
        <title>Diverse halophilic archaea isolated from saline environments.</title>
        <authorList>
            <person name="Cui H.-L."/>
        </authorList>
    </citation>
    <scope>NUCLEOTIDE SEQUENCE</scope>
    <source>
        <strain evidence="6">ZS-35-S2</strain>
    </source>
</reference>
<keyword evidence="7" id="KW-1185">Reference proteome</keyword>
<dbReference type="CDD" id="cd00761">
    <property type="entry name" value="Glyco_tranf_GTA_type"/>
    <property type="match status" value="1"/>
</dbReference>
<evidence type="ECO:0000256" key="3">
    <source>
        <dbReference type="ARBA" id="ARBA00022679"/>
    </source>
</evidence>
<dbReference type="Pfam" id="PF00535">
    <property type="entry name" value="Glycos_transf_2"/>
    <property type="match status" value="1"/>
</dbReference>
<accession>A0A9E7R6I0</accession>
<keyword evidence="2 6" id="KW-0328">Glycosyltransferase</keyword>
<dbReference type="GeneID" id="74942502"/>
<evidence type="ECO:0000256" key="4">
    <source>
        <dbReference type="SAM" id="Phobius"/>
    </source>
</evidence>
<protein>
    <submittedName>
        <fullName evidence="6">Glycosyltransferase</fullName>
        <ecNumber evidence="6">2.4.-.-</ecNumber>
    </submittedName>
</protein>
<proteinExistence type="inferred from homology"/>
<keyword evidence="4" id="KW-0472">Membrane</keyword>
<keyword evidence="4" id="KW-1133">Transmembrane helix</keyword>
<dbReference type="Proteomes" id="UP001057580">
    <property type="component" value="Chromosome"/>
</dbReference>
<dbReference type="PANTHER" id="PTHR43179">
    <property type="entry name" value="RHAMNOSYLTRANSFERASE WBBL"/>
    <property type="match status" value="1"/>
</dbReference>
<dbReference type="Gene3D" id="3.90.550.10">
    <property type="entry name" value="Spore Coat Polysaccharide Biosynthesis Protein SpsA, Chain A"/>
    <property type="match status" value="1"/>
</dbReference>
<dbReference type="GO" id="GO:0016757">
    <property type="term" value="F:glycosyltransferase activity"/>
    <property type="evidence" value="ECO:0007669"/>
    <property type="project" value="UniProtKB-KW"/>
</dbReference>
<dbReference type="KEGG" id="ssai:N0B31_08730"/>
<dbReference type="RefSeq" id="WP_260643480.1">
    <property type="nucleotide sequence ID" value="NZ_CP104003.1"/>
</dbReference>
<evidence type="ECO:0000313" key="6">
    <source>
        <dbReference type="EMBL" id="UWM56366.1"/>
    </source>
</evidence>
<gene>
    <name evidence="6" type="ORF">N0B31_08730</name>
</gene>
<sequence>MRVSVVLCTHTLDRYEHLREAARSVQRGTYDDWELVLVSDGNPEVAERMHEEFAAEREVGDAVVHENDENLGLLGARNNGARIASGDVVAFLDDDAIADERWLELLVAAYEERDPVAVGGRMVPAWVAGKPAYLPAEFYWLVGVTHRGFGPDGGWDGWTTAGEVRNTKGSNISFRAEVFESLDGFETDIGGRKGDNHLQGGETELCARMRAEYGEGVWYVPEAEVAHKVFEYRTEPRWLLERAFWQGYSKRGMEHFVPESAGEEDAFLADLLTEFVPRRLRSLVRRPSTAKLSQLLFLGLFTAFVGVGYLYGATKWR</sequence>
<evidence type="ECO:0000256" key="1">
    <source>
        <dbReference type="ARBA" id="ARBA00006739"/>
    </source>
</evidence>
<dbReference type="PANTHER" id="PTHR43179:SF12">
    <property type="entry name" value="GALACTOFURANOSYLTRANSFERASE GLFT2"/>
    <property type="match status" value="1"/>
</dbReference>
<keyword evidence="4" id="KW-0812">Transmembrane</keyword>
<organism evidence="6 7">
    <name type="scientific">Salinirubellus salinus</name>
    <dbReference type="NCBI Taxonomy" id="1364945"/>
    <lineage>
        <taxon>Archaea</taxon>
        <taxon>Methanobacteriati</taxon>
        <taxon>Methanobacteriota</taxon>
        <taxon>Stenosarchaea group</taxon>
        <taxon>Halobacteria</taxon>
        <taxon>Halobacteriales</taxon>
        <taxon>Natronomonadaceae</taxon>
        <taxon>Salinirubellus</taxon>
    </lineage>
</organism>
<feature type="transmembrane region" description="Helical" evidence="4">
    <location>
        <begin position="292"/>
        <end position="312"/>
    </location>
</feature>
<feature type="domain" description="Glycosyltransferase 2-like" evidence="5">
    <location>
        <begin position="4"/>
        <end position="124"/>
    </location>
</feature>
<comment type="similarity">
    <text evidence="1">Belongs to the glycosyltransferase 2 family.</text>
</comment>
<keyword evidence="3 6" id="KW-0808">Transferase</keyword>
<dbReference type="InterPro" id="IPR001173">
    <property type="entry name" value="Glyco_trans_2-like"/>
</dbReference>
<name>A0A9E7R6I0_9EURY</name>
<dbReference type="InterPro" id="IPR053553">
    <property type="entry name" value="GDP_glucuronosyltransferase"/>
</dbReference>
<dbReference type="NCBIfam" id="NF041394">
    <property type="entry name" value="GtaseAglG_Halo"/>
    <property type="match status" value="1"/>
</dbReference>
<evidence type="ECO:0000259" key="5">
    <source>
        <dbReference type="Pfam" id="PF00535"/>
    </source>
</evidence>
<dbReference type="InterPro" id="IPR029044">
    <property type="entry name" value="Nucleotide-diphossugar_trans"/>
</dbReference>
<dbReference type="AlphaFoldDB" id="A0A9E7R6I0"/>
<evidence type="ECO:0000313" key="7">
    <source>
        <dbReference type="Proteomes" id="UP001057580"/>
    </source>
</evidence>
<evidence type="ECO:0000256" key="2">
    <source>
        <dbReference type="ARBA" id="ARBA00022676"/>
    </source>
</evidence>
<dbReference type="EMBL" id="CP104003">
    <property type="protein sequence ID" value="UWM56366.1"/>
    <property type="molecule type" value="Genomic_DNA"/>
</dbReference>